<keyword evidence="2" id="KW-0732">Signal</keyword>
<comment type="caution">
    <text evidence="3">The sequence shown here is derived from an EMBL/GenBank/DDBJ whole genome shotgun (WGS) entry which is preliminary data.</text>
</comment>
<dbReference type="EMBL" id="JAEHOE010000106">
    <property type="protein sequence ID" value="KAG2486813.1"/>
    <property type="molecule type" value="Genomic_DNA"/>
</dbReference>
<sequence length="483" mass="46436">MLRVFGGQALRVVRGLLVALMLLGEDMADVRQAPTAIHSFAESLVLPLKLALDTRGPTAVAVALQLMGAALALDPGVAGRWVPAYWQFAQEAQQAAMARGGGTAGKGGGGGGGGGLPAMRLNRQMSDQCSGTTAAAPVGGDAAAAAAMATAVAVAAAVEQSAAAAGGGAGRVGGGVAGAPNAVPSGHSVYGGFSAASASVAAAAVAAAAAAAAAGGGRDGSAQGNLYPYPYPHPSNHPLAPSHDGSDSPFTGGGVSMSGGSGLSGAPHNLFSSTAGYTGAANLTAGMGGTPPTGTAPGTDRWVERGSGGERASLGDDSNGAGHAGEPPERHTAPPGPSAAATPLAAAASPFADATAAAVQAQRRESAPLIREAFTRELQRFLTTSRRVVAAAGAAATAGRSSPSNPNRRNLLVATPRTLRPQQSANAAAGLGAALGANSPAASPRAPFPLAAPPAAAGEGGSGAAGGGTAPLRFIRGRGSAKY</sequence>
<feature type="region of interest" description="Disordered" evidence="1">
    <location>
        <begin position="283"/>
        <end position="342"/>
    </location>
</feature>
<feature type="compositionally biased region" description="Gly residues" evidence="1">
    <location>
        <begin position="458"/>
        <end position="469"/>
    </location>
</feature>
<reference evidence="3" key="1">
    <citation type="journal article" date="2020" name="bioRxiv">
        <title>Comparative genomics of Chlamydomonas.</title>
        <authorList>
            <person name="Craig R.J."/>
            <person name="Hasan A.R."/>
            <person name="Ness R.W."/>
            <person name="Keightley P.D."/>
        </authorList>
    </citation>
    <scope>NUCLEOTIDE SEQUENCE</scope>
    <source>
        <strain evidence="3">CCAP 11/70</strain>
    </source>
</reference>
<feature type="signal peptide" evidence="2">
    <location>
        <begin position="1"/>
        <end position="28"/>
    </location>
</feature>
<name>A0A835XMI1_9CHLO</name>
<keyword evidence="4" id="KW-1185">Reference proteome</keyword>
<feature type="region of interest" description="Disordered" evidence="1">
    <location>
        <begin position="438"/>
        <end position="483"/>
    </location>
</feature>
<proteinExistence type="predicted"/>
<evidence type="ECO:0000256" key="2">
    <source>
        <dbReference type="SAM" id="SignalP"/>
    </source>
</evidence>
<protein>
    <submittedName>
        <fullName evidence="3">Uncharacterized protein</fullName>
    </submittedName>
</protein>
<gene>
    <name evidence="3" type="ORF">HYH03_014496</name>
</gene>
<evidence type="ECO:0000313" key="3">
    <source>
        <dbReference type="EMBL" id="KAG2486813.1"/>
    </source>
</evidence>
<dbReference type="Proteomes" id="UP000612055">
    <property type="component" value="Unassembled WGS sequence"/>
</dbReference>
<dbReference type="AlphaFoldDB" id="A0A835XMI1"/>
<feature type="compositionally biased region" description="Gly residues" evidence="1">
    <location>
        <begin position="251"/>
        <end position="261"/>
    </location>
</feature>
<accession>A0A835XMI1</accession>
<organism evidence="3 4">
    <name type="scientific">Edaphochlamys debaryana</name>
    <dbReference type="NCBI Taxonomy" id="47281"/>
    <lineage>
        <taxon>Eukaryota</taxon>
        <taxon>Viridiplantae</taxon>
        <taxon>Chlorophyta</taxon>
        <taxon>core chlorophytes</taxon>
        <taxon>Chlorophyceae</taxon>
        <taxon>CS clade</taxon>
        <taxon>Chlamydomonadales</taxon>
        <taxon>Chlamydomonadales incertae sedis</taxon>
        <taxon>Edaphochlamys</taxon>
    </lineage>
</organism>
<evidence type="ECO:0000313" key="4">
    <source>
        <dbReference type="Proteomes" id="UP000612055"/>
    </source>
</evidence>
<feature type="region of interest" description="Disordered" evidence="1">
    <location>
        <begin position="225"/>
        <end position="261"/>
    </location>
</feature>
<evidence type="ECO:0000256" key="1">
    <source>
        <dbReference type="SAM" id="MobiDB-lite"/>
    </source>
</evidence>
<feature type="chain" id="PRO_5032632312" evidence="2">
    <location>
        <begin position="29"/>
        <end position="483"/>
    </location>
</feature>